<dbReference type="GO" id="GO:0019867">
    <property type="term" value="C:outer membrane"/>
    <property type="evidence" value="ECO:0007669"/>
    <property type="project" value="TreeGrafter"/>
</dbReference>
<dbReference type="SMART" id="SM00644">
    <property type="entry name" value="Ami_2"/>
    <property type="match status" value="1"/>
</dbReference>
<evidence type="ECO:0000256" key="1">
    <source>
        <dbReference type="ARBA" id="ARBA00001561"/>
    </source>
</evidence>
<dbReference type="AlphaFoldDB" id="A0A1S7DQB8"/>
<accession>A0A1S7DQB8</accession>
<dbReference type="GO" id="GO:0009254">
    <property type="term" value="P:peptidoglycan turnover"/>
    <property type="evidence" value="ECO:0007669"/>
    <property type="project" value="TreeGrafter"/>
</dbReference>
<comment type="similarity">
    <text evidence="2">Belongs to the N-acetylmuramoyl-L-alanine amidase 2 family.</text>
</comment>
<protein>
    <recommendedName>
        <fullName evidence="3">N-acetylmuramoyl-L-alanine amidase</fullName>
        <ecNumber evidence="3">3.5.1.28</ecNumber>
    </recommendedName>
</protein>
<dbReference type="PANTHER" id="PTHR30417:SF1">
    <property type="entry name" value="N-ACETYLMURAMOYL-L-ALANINE AMIDASE AMID"/>
    <property type="match status" value="1"/>
</dbReference>
<reference evidence="8 9" key="1">
    <citation type="submission" date="2015-06" db="EMBL/GenBank/DDBJ databases">
        <title>R. anatipestifer strain HXb2 is the most virulent strain so far, and the genome sequence would help us uncover the pathogenesis.</title>
        <authorList>
            <person name="Hu Q."/>
            <person name="Qi J."/>
            <person name="Bo H."/>
            <person name="Liu G."/>
            <person name="Tao M."/>
            <person name="Ding Y."/>
            <person name="Xue Y."/>
        </authorList>
    </citation>
    <scope>NUCLEOTIDE SEQUENCE [LARGE SCALE GENOMIC DNA]</scope>
    <source>
        <strain evidence="8 9">HXb2</strain>
    </source>
</reference>
<dbReference type="GO" id="GO:0008745">
    <property type="term" value="F:N-acetylmuramoyl-L-alanine amidase activity"/>
    <property type="evidence" value="ECO:0007669"/>
    <property type="project" value="UniProtKB-EC"/>
</dbReference>
<dbReference type="GO" id="GO:0009253">
    <property type="term" value="P:peptidoglycan catabolic process"/>
    <property type="evidence" value="ECO:0007669"/>
    <property type="project" value="InterPro"/>
</dbReference>
<dbReference type="InterPro" id="IPR036365">
    <property type="entry name" value="PGBD-like_sf"/>
</dbReference>
<dbReference type="SUPFAM" id="SSF47090">
    <property type="entry name" value="PGBD-like"/>
    <property type="match status" value="1"/>
</dbReference>
<keyword evidence="4" id="KW-0378">Hydrolase</keyword>
<dbReference type="PANTHER" id="PTHR30417">
    <property type="entry name" value="N-ACETYLMURAMOYL-L-ALANINE AMIDASE AMID"/>
    <property type="match status" value="1"/>
</dbReference>
<dbReference type="InterPro" id="IPR036366">
    <property type="entry name" value="PGBDSf"/>
</dbReference>
<evidence type="ECO:0000256" key="4">
    <source>
        <dbReference type="ARBA" id="ARBA00022801"/>
    </source>
</evidence>
<dbReference type="Gene3D" id="3.40.80.10">
    <property type="entry name" value="Peptidoglycan recognition protein-like"/>
    <property type="match status" value="1"/>
</dbReference>
<dbReference type="Pfam" id="PF01471">
    <property type="entry name" value="PG_binding_1"/>
    <property type="match status" value="1"/>
</dbReference>
<organism evidence="8 9">
    <name type="scientific">Riemerella anatipestifer</name>
    <name type="common">Moraxella anatipestifer</name>
    <dbReference type="NCBI Taxonomy" id="34085"/>
    <lineage>
        <taxon>Bacteria</taxon>
        <taxon>Pseudomonadati</taxon>
        <taxon>Bacteroidota</taxon>
        <taxon>Flavobacteriia</taxon>
        <taxon>Flavobacteriales</taxon>
        <taxon>Weeksellaceae</taxon>
        <taxon>Riemerella</taxon>
    </lineage>
</organism>
<dbReference type="Pfam" id="PF01510">
    <property type="entry name" value="Amidase_2"/>
    <property type="match status" value="1"/>
</dbReference>
<comment type="catalytic activity">
    <reaction evidence="1">
        <text>Hydrolyzes the link between N-acetylmuramoyl residues and L-amino acid residues in certain cell-wall glycopeptides.</text>
        <dbReference type="EC" id="3.5.1.28"/>
    </reaction>
</comment>
<evidence type="ECO:0000256" key="6">
    <source>
        <dbReference type="SAM" id="MobiDB-lite"/>
    </source>
</evidence>
<evidence type="ECO:0000256" key="2">
    <source>
        <dbReference type="ARBA" id="ARBA00007553"/>
    </source>
</evidence>
<dbReference type="PROSITE" id="PS51257">
    <property type="entry name" value="PROKAR_LIPOPROTEIN"/>
    <property type="match status" value="1"/>
</dbReference>
<dbReference type="FunFam" id="3.40.80.10:FF:000003">
    <property type="entry name" value="N-acetylmuramoyl-L-alanine amidase"/>
    <property type="match status" value="1"/>
</dbReference>
<dbReference type="CDD" id="cd06583">
    <property type="entry name" value="PGRP"/>
    <property type="match status" value="1"/>
</dbReference>
<name>A0A1S7DQB8_RIEAN</name>
<dbReference type="InterPro" id="IPR036505">
    <property type="entry name" value="Amidase/PGRP_sf"/>
</dbReference>
<sequence length="347" mass="39775">MATNFKNKSINMRNVLFIISLGAIVTSCSTQQKIVAPQPQLQPKTKTASTPPQNKPKVEPSTRGDFYYKTNISDITKNDNTISYGSVVTAKPKGYKVNYENFPSVAQNFRQRFLILHYTALDNETSVRVLTQRGVSAHYLVNDLPDDNIWQLVDENKRAYHAGFSFWRNTTEMNDNSIGIEIVNKGYTTGTAGEKVFYPFPEHQFKKVAALVKDIVERYNIPPTQILAHSDIAPTRKQDPGPFFPWKRLYDEYNVGMWYDNSTKQNFYETALSDLEFNYNNYAFISKVQNTLRSFGYDITPTGTWDKSSQKVIEAFQYHFRPEKCDGVLDAETWAILQALIVKYPGK</sequence>
<dbReference type="Proteomes" id="UP000189883">
    <property type="component" value="Chromosome"/>
</dbReference>
<dbReference type="GO" id="GO:0071555">
    <property type="term" value="P:cell wall organization"/>
    <property type="evidence" value="ECO:0007669"/>
    <property type="project" value="UniProtKB-KW"/>
</dbReference>
<dbReference type="EC" id="3.5.1.28" evidence="3"/>
<evidence type="ECO:0000256" key="3">
    <source>
        <dbReference type="ARBA" id="ARBA00011901"/>
    </source>
</evidence>
<dbReference type="InterPro" id="IPR002477">
    <property type="entry name" value="Peptidoglycan-bd-like"/>
</dbReference>
<dbReference type="EMBL" id="CP011859">
    <property type="protein sequence ID" value="AQY21296.1"/>
    <property type="molecule type" value="Genomic_DNA"/>
</dbReference>
<proteinExistence type="inferred from homology"/>
<feature type="region of interest" description="Disordered" evidence="6">
    <location>
        <begin position="36"/>
        <end position="63"/>
    </location>
</feature>
<gene>
    <name evidence="8" type="primary">amiD</name>
    <name evidence="8" type="ORF">AB406_0336</name>
</gene>
<dbReference type="InterPro" id="IPR051206">
    <property type="entry name" value="NAMLAA_amidase_2"/>
</dbReference>
<feature type="domain" description="N-acetylmuramoyl-L-alanine amidase" evidence="7">
    <location>
        <begin position="99"/>
        <end position="241"/>
    </location>
</feature>
<evidence type="ECO:0000259" key="7">
    <source>
        <dbReference type="SMART" id="SM00644"/>
    </source>
</evidence>
<dbReference type="Gene3D" id="1.10.101.10">
    <property type="entry name" value="PGBD-like superfamily/PGBD"/>
    <property type="match status" value="1"/>
</dbReference>
<evidence type="ECO:0000313" key="9">
    <source>
        <dbReference type="Proteomes" id="UP000189883"/>
    </source>
</evidence>
<dbReference type="InterPro" id="IPR002502">
    <property type="entry name" value="Amidase_domain"/>
</dbReference>
<keyword evidence="5" id="KW-0961">Cell wall biogenesis/degradation</keyword>
<feature type="compositionally biased region" description="Polar residues" evidence="6">
    <location>
        <begin position="36"/>
        <end position="52"/>
    </location>
</feature>
<evidence type="ECO:0000313" key="8">
    <source>
        <dbReference type="EMBL" id="AQY21296.1"/>
    </source>
</evidence>
<evidence type="ECO:0000256" key="5">
    <source>
        <dbReference type="ARBA" id="ARBA00023316"/>
    </source>
</evidence>
<dbReference type="SUPFAM" id="SSF55846">
    <property type="entry name" value="N-acetylmuramoyl-L-alanine amidase-like"/>
    <property type="match status" value="1"/>
</dbReference>